<keyword evidence="6" id="KW-1185">Reference proteome</keyword>
<keyword evidence="1" id="KW-0805">Transcription regulation</keyword>
<proteinExistence type="predicted"/>
<dbReference type="CDD" id="cd06267">
    <property type="entry name" value="PBP1_LacI_sugar_binding-like"/>
    <property type="match status" value="1"/>
</dbReference>
<evidence type="ECO:0000313" key="6">
    <source>
        <dbReference type="Proteomes" id="UP000321034"/>
    </source>
</evidence>
<evidence type="ECO:0000256" key="1">
    <source>
        <dbReference type="ARBA" id="ARBA00023015"/>
    </source>
</evidence>
<feature type="domain" description="HTH lacI-type" evidence="4">
    <location>
        <begin position="9"/>
        <end position="62"/>
    </location>
</feature>
<dbReference type="InterPro" id="IPR000843">
    <property type="entry name" value="HTH_LacI"/>
</dbReference>
<evidence type="ECO:0000259" key="4">
    <source>
        <dbReference type="PROSITE" id="PS50932"/>
    </source>
</evidence>
<accession>A0A5C8HUK0</accession>
<dbReference type="Gene3D" id="3.40.50.2300">
    <property type="match status" value="2"/>
</dbReference>
<gene>
    <name evidence="5" type="ORF">FVP77_12580</name>
</gene>
<dbReference type="PROSITE" id="PS50932">
    <property type="entry name" value="HTH_LACI_2"/>
    <property type="match status" value="1"/>
</dbReference>
<dbReference type="SUPFAM" id="SSF53822">
    <property type="entry name" value="Periplasmic binding protein-like I"/>
    <property type="match status" value="1"/>
</dbReference>
<dbReference type="InterPro" id="IPR028082">
    <property type="entry name" value="Peripla_BP_I"/>
</dbReference>
<organism evidence="5 6">
    <name type="scientific">Microbacterium hatanonis</name>
    <dbReference type="NCBI Taxonomy" id="404366"/>
    <lineage>
        <taxon>Bacteria</taxon>
        <taxon>Bacillati</taxon>
        <taxon>Actinomycetota</taxon>
        <taxon>Actinomycetes</taxon>
        <taxon>Micrococcales</taxon>
        <taxon>Microbacteriaceae</taxon>
        <taxon>Microbacterium</taxon>
    </lineage>
</organism>
<reference evidence="5 6" key="1">
    <citation type="submission" date="2019-08" db="EMBL/GenBank/DDBJ databases">
        <authorList>
            <person name="Dong K."/>
        </authorList>
    </citation>
    <scope>NUCLEOTIDE SEQUENCE [LARGE SCALE GENOMIC DNA]</scope>
    <source>
        <strain evidence="5 6">JCM14558</strain>
    </source>
</reference>
<dbReference type="Proteomes" id="UP000321034">
    <property type="component" value="Unassembled WGS sequence"/>
</dbReference>
<dbReference type="PANTHER" id="PTHR30146:SF109">
    <property type="entry name" value="HTH-TYPE TRANSCRIPTIONAL REGULATOR GALS"/>
    <property type="match status" value="1"/>
</dbReference>
<dbReference type="SMART" id="SM00354">
    <property type="entry name" value="HTH_LACI"/>
    <property type="match status" value="1"/>
</dbReference>
<dbReference type="GO" id="GO:0003700">
    <property type="term" value="F:DNA-binding transcription factor activity"/>
    <property type="evidence" value="ECO:0007669"/>
    <property type="project" value="TreeGrafter"/>
</dbReference>
<dbReference type="OrthoDB" id="3595338at2"/>
<comment type="caution">
    <text evidence="5">The sequence shown here is derived from an EMBL/GenBank/DDBJ whole genome shotgun (WGS) entry which is preliminary data.</text>
</comment>
<dbReference type="PANTHER" id="PTHR30146">
    <property type="entry name" value="LACI-RELATED TRANSCRIPTIONAL REPRESSOR"/>
    <property type="match status" value="1"/>
</dbReference>
<keyword evidence="2" id="KW-0238">DNA-binding</keyword>
<dbReference type="AlphaFoldDB" id="A0A5C8HUK0"/>
<dbReference type="CDD" id="cd01392">
    <property type="entry name" value="HTH_LacI"/>
    <property type="match status" value="1"/>
</dbReference>
<dbReference type="EMBL" id="VRSV01000002">
    <property type="protein sequence ID" value="TXK09729.1"/>
    <property type="molecule type" value="Genomic_DNA"/>
</dbReference>
<protein>
    <submittedName>
        <fullName evidence="5">LacI family transcriptional regulator</fullName>
    </submittedName>
</protein>
<dbReference type="Gene3D" id="1.10.260.40">
    <property type="entry name" value="lambda repressor-like DNA-binding domains"/>
    <property type="match status" value="1"/>
</dbReference>
<dbReference type="RefSeq" id="WP_147894931.1">
    <property type="nucleotide sequence ID" value="NZ_BAAANR010000001.1"/>
</dbReference>
<dbReference type="InterPro" id="IPR010982">
    <property type="entry name" value="Lambda_DNA-bd_dom_sf"/>
</dbReference>
<dbReference type="InterPro" id="IPR001761">
    <property type="entry name" value="Peripla_BP/Lac1_sug-bd_dom"/>
</dbReference>
<name>A0A5C8HUK0_9MICO</name>
<dbReference type="Pfam" id="PF00532">
    <property type="entry name" value="Peripla_BP_1"/>
    <property type="match status" value="1"/>
</dbReference>
<evidence type="ECO:0000313" key="5">
    <source>
        <dbReference type="EMBL" id="TXK09729.1"/>
    </source>
</evidence>
<keyword evidence="3" id="KW-0804">Transcription</keyword>
<evidence type="ECO:0000256" key="2">
    <source>
        <dbReference type="ARBA" id="ARBA00023125"/>
    </source>
</evidence>
<dbReference type="SUPFAM" id="SSF47413">
    <property type="entry name" value="lambda repressor-like DNA-binding domains"/>
    <property type="match status" value="1"/>
</dbReference>
<dbReference type="GO" id="GO:0000976">
    <property type="term" value="F:transcription cis-regulatory region binding"/>
    <property type="evidence" value="ECO:0007669"/>
    <property type="project" value="TreeGrafter"/>
</dbReference>
<sequence length="343" mass="36377">MSTKPRSAATYKDIQRVTGLSLATISKFYNGQNVLAENRRAIETAAAELDYRPNVFASSLRRGSTRSIGVLLPSLQVNFHLSIVVGIEKYLRGQGIGVLVTSNEFDGTPSNVDAVDLLRSRRVDGIISVPAMSDSSALASAVAAGVPVVTVDWRLPGLDADSVSLDNVQAGRVSGQHLIDHGHRTLGAIVGEPTMWSLEGRLQGFLAATTGSGLEIQSDHIQRAPLSVNDGYAAMMRLLSADVRPTAVFTANSELTVGAVIAINDSGLRLGHDISLVGFDALELAQVTRPKLTVFVQPVETIAAEAARIMSGRLDDPTGAGERLVRELPGRLQIGGSVLARHE</sequence>
<evidence type="ECO:0000256" key="3">
    <source>
        <dbReference type="ARBA" id="ARBA00023163"/>
    </source>
</evidence>